<dbReference type="Pfam" id="PF06207">
    <property type="entry name" value="DUF1002"/>
    <property type="match status" value="1"/>
</dbReference>
<gene>
    <name evidence="1" type="ORF">AVDCRST_MAG73-3441</name>
</gene>
<protein>
    <submittedName>
        <fullName evidence="1">Uncharacterized protein</fullName>
    </submittedName>
</protein>
<sequence>MSIRSRRIICAGGFPFGRALGLLGLIALLAALAAPRGLAAEAGKTITIGESNSTEQRQQLLEYFKATGDDEVITVTAEDTAEAMAGIFDMSGITTAFSSTALSCRDLGDGLDVTTKNIETVTPGLYAMALVTAGIGDAELVVAAPDGITGVQGMTALTGVFETWEIAPCDSGSTSEARQRLALEELTLTAQIGIGFQAAGMADGVQQATDIVLQSQQTMVTEDLTKEADIAAAITAQESAQGLTIPADQKAELVDLMTRLAAEDIDWSTFAAGWSIERNDDNTRITMTGDGIAVRNAQASATAQAGAAMTATAQAGANMTATAQAGANMTATAQAALTATAQAAAARQATADAQATAQANALATQQAAAALTATAAAQPTATAVPSPTPTPTPPPVAVSGKIVAEGDGNVVVAPDGSAGEPVTYPVDPAAAITRGAKPVELAALAKGDSVRLTVDGVTGSVTVLDAQAAPLGILDRLAEMWWIVPLGVILPAGLWFRRARAVEPFIVIARAV</sequence>
<accession>A0A6J4URH6</accession>
<evidence type="ECO:0000313" key="1">
    <source>
        <dbReference type="EMBL" id="CAA9558744.1"/>
    </source>
</evidence>
<name>A0A6J4URH6_9BACT</name>
<proteinExistence type="predicted"/>
<dbReference type="AlphaFoldDB" id="A0A6J4URH6"/>
<reference evidence="1" key="1">
    <citation type="submission" date="2020-02" db="EMBL/GenBank/DDBJ databases">
        <authorList>
            <person name="Meier V. D."/>
        </authorList>
    </citation>
    <scope>NUCLEOTIDE SEQUENCE</scope>
    <source>
        <strain evidence="1">AVDCRST_MAG73</strain>
    </source>
</reference>
<dbReference type="EMBL" id="CADCWE010000231">
    <property type="protein sequence ID" value="CAA9558744.1"/>
    <property type="molecule type" value="Genomic_DNA"/>
</dbReference>
<dbReference type="InterPro" id="IPR009343">
    <property type="entry name" value="DUF1002"/>
</dbReference>
<organism evidence="1">
    <name type="scientific">uncultured Thermomicrobiales bacterium</name>
    <dbReference type="NCBI Taxonomy" id="1645740"/>
    <lineage>
        <taxon>Bacteria</taxon>
        <taxon>Pseudomonadati</taxon>
        <taxon>Thermomicrobiota</taxon>
        <taxon>Thermomicrobia</taxon>
        <taxon>Thermomicrobiales</taxon>
        <taxon>environmental samples</taxon>
    </lineage>
</organism>